<dbReference type="SMART" id="SM00032">
    <property type="entry name" value="CCP"/>
    <property type="match status" value="3"/>
</dbReference>
<dbReference type="OMA" id="YMREGET"/>
<dbReference type="InParanoid" id="A0A669BJR6"/>
<dbReference type="Proteomes" id="UP000005207">
    <property type="component" value="Linkage group LG18"/>
</dbReference>
<evidence type="ECO:0000313" key="8">
    <source>
        <dbReference type="Ensembl" id="ENSONIP00000034769.1"/>
    </source>
</evidence>
<accession>A0A669BJR6</accession>
<reference evidence="8" key="3">
    <citation type="submission" date="2025-09" db="UniProtKB">
        <authorList>
            <consortium name="Ensembl"/>
        </authorList>
    </citation>
    <scope>IDENTIFICATION</scope>
</reference>
<dbReference type="SUPFAM" id="SSF57535">
    <property type="entry name" value="Complement control module/SCR domain"/>
    <property type="match status" value="3"/>
</dbReference>
<keyword evidence="9" id="KW-1185">Reference proteome</keyword>
<dbReference type="Pfam" id="PF00084">
    <property type="entry name" value="Sushi"/>
    <property type="match status" value="3"/>
</dbReference>
<keyword evidence="2 5" id="KW-0768">Sushi</keyword>
<dbReference type="InterPro" id="IPR051503">
    <property type="entry name" value="ComplSys_Reg/VirEntry_Med"/>
</dbReference>
<dbReference type="Ensembl" id="ENSONIT00000069607.1">
    <property type="protein sequence ID" value="ENSONIP00000034769.1"/>
    <property type="gene ID" value="ENSONIG00000042721.1"/>
</dbReference>
<feature type="domain" description="Sushi" evidence="7">
    <location>
        <begin position="50"/>
        <end position="109"/>
    </location>
</feature>
<dbReference type="PANTHER" id="PTHR45785:SF2">
    <property type="entry name" value="COMPLEMENT FACTOR H-RELATED"/>
    <property type="match status" value="1"/>
</dbReference>
<feature type="domain" description="Sushi" evidence="7">
    <location>
        <begin position="136"/>
        <end position="197"/>
    </location>
</feature>
<comment type="caution">
    <text evidence="5">Lacks conserved residue(s) required for the propagation of feature annotation.</text>
</comment>
<dbReference type="AlphaFoldDB" id="A0A669BJR6"/>
<dbReference type="GeneTree" id="ENSGT00940000154967"/>
<evidence type="ECO:0000256" key="2">
    <source>
        <dbReference type="ARBA" id="ARBA00022659"/>
    </source>
</evidence>
<dbReference type="PANTHER" id="PTHR45785">
    <property type="entry name" value="COMPLEMENT FACTOR H-RELATED"/>
    <property type="match status" value="1"/>
</dbReference>
<dbReference type="InterPro" id="IPR035976">
    <property type="entry name" value="Sushi/SCR/CCP_sf"/>
</dbReference>
<evidence type="ECO:0000256" key="4">
    <source>
        <dbReference type="ARBA" id="ARBA00023157"/>
    </source>
</evidence>
<proteinExistence type="predicted"/>
<evidence type="ECO:0000313" key="9">
    <source>
        <dbReference type="Proteomes" id="UP000005207"/>
    </source>
</evidence>
<organism evidence="8 9">
    <name type="scientific">Oreochromis niloticus</name>
    <name type="common">Nile tilapia</name>
    <name type="synonym">Tilapia nilotica</name>
    <dbReference type="NCBI Taxonomy" id="8128"/>
    <lineage>
        <taxon>Eukaryota</taxon>
        <taxon>Metazoa</taxon>
        <taxon>Chordata</taxon>
        <taxon>Craniata</taxon>
        <taxon>Vertebrata</taxon>
        <taxon>Euteleostomi</taxon>
        <taxon>Actinopterygii</taxon>
        <taxon>Neopterygii</taxon>
        <taxon>Teleostei</taxon>
        <taxon>Neoteleostei</taxon>
        <taxon>Acanthomorphata</taxon>
        <taxon>Ovalentaria</taxon>
        <taxon>Cichlomorphae</taxon>
        <taxon>Cichliformes</taxon>
        <taxon>Cichlidae</taxon>
        <taxon>African cichlids</taxon>
        <taxon>Pseudocrenilabrinae</taxon>
        <taxon>Oreochromini</taxon>
        <taxon>Oreochromis</taxon>
    </lineage>
</organism>
<dbReference type="InterPro" id="IPR000436">
    <property type="entry name" value="Sushi_SCR_CCP_dom"/>
</dbReference>
<reference evidence="9" key="1">
    <citation type="submission" date="2012-01" db="EMBL/GenBank/DDBJ databases">
        <title>The Genome Sequence of Oreochromis niloticus (Nile Tilapia).</title>
        <authorList>
            <consortium name="Broad Institute Genome Assembly Team"/>
            <consortium name="Broad Institute Sequencing Platform"/>
            <person name="Di Palma F."/>
            <person name="Johnson J."/>
            <person name="Lander E.S."/>
            <person name="Lindblad-Toh K."/>
        </authorList>
    </citation>
    <scope>NUCLEOTIDE SEQUENCE [LARGE SCALE GENOMIC DNA]</scope>
</reference>
<name>A0A669BJR6_ORENI</name>
<dbReference type="CDD" id="cd00033">
    <property type="entry name" value="CCP"/>
    <property type="match status" value="3"/>
</dbReference>
<dbReference type="PROSITE" id="PS50923">
    <property type="entry name" value="SUSHI"/>
    <property type="match status" value="3"/>
</dbReference>
<keyword evidence="4 5" id="KW-1015">Disulfide bond</keyword>
<dbReference type="Gene3D" id="2.10.70.10">
    <property type="entry name" value="Complement Module, domain 1"/>
    <property type="match status" value="3"/>
</dbReference>
<feature type="disulfide bond" evidence="5">
    <location>
        <begin position="168"/>
        <end position="195"/>
    </location>
</feature>
<evidence type="ECO:0000256" key="6">
    <source>
        <dbReference type="SAM" id="SignalP"/>
    </source>
</evidence>
<evidence type="ECO:0000256" key="1">
    <source>
        <dbReference type="ARBA" id="ARBA00004328"/>
    </source>
</evidence>
<keyword evidence="3 6" id="KW-0732">Signal</keyword>
<feature type="chain" id="PRO_5025452129" description="Sushi domain-containing protein" evidence="6">
    <location>
        <begin position="18"/>
        <end position="358"/>
    </location>
</feature>
<comment type="subcellular location">
    <subcellularLocation>
        <location evidence="1">Virion</location>
    </subcellularLocation>
</comment>
<evidence type="ECO:0000256" key="3">
    <source>
        <dbReference type="ARBA" id="ARBA00022729"/>
    </source>
</evidence>
<sequence length="358" mass="39772">MIVISSWFSCGLPLTAGAALLLDDLKMCIKYFAFALLWFPGVLHAQSTTQACDAPTLDGGFFAPKQETYSHGTKLSYTCNEGRQLAMKGWWATSTCHNGRWSHQPQCIGKSSTNKLPCSGINNVFESKSNFTESMNACSVPPKIPHAVIVHQDYQEVFAAGSEVQYECEDGYTAEGAHNKKSVCTQGSWTQGPTCSKWTVSEGVTLSLCASRESRRYSAKKGTDSAVRFCGARPYIENTVIVEEGPMYLKYQCNGFYKLVGPDTVSCYGDGSWSKLPTCEEAFCVVDPARYARHGLAVTQSEYMREGEQKYFPCTERDKFIYVRCANRRIALLLTDKLTASCLGCNDYERPYYVSVIL</sequence>
<protein>
    <recommendedName>
        <fullName evidence="7">Sushi domain-containing protein</fullName>
    </recommendedName>
</protein>
<feature type="signal peptide" evidence="6">
    <location>
        <begin position="1"/>
        <end position="17"/>
    </location>
</feature>
<feature type="domain" description="Sushi" evidence="7">
    <location>
        <begin position="228"/>
        <end position="281"/>
    </location>
</feature>
<evidence type="ECO:0000259" key="7">
    <source>
        <dbReference type="PROSITE" id="PS50923"/>
    </source>
</evidence>
<reference evidence="8" key="2">
    <citation type="submission" date="2025-08" db="UniProtKB">
        <authorList>
            <consortium name="Ensembl"/>
        </authorList>
    </citation>
    <scope>IDENTIFICATION</scope>
</reference>
<evidence type="ECO:0000256" key="5">
    <source>
        <dbReference type="PROSITE-ProRule" id="PRU00302"/>
    </source>
</evidence>